<accession>A0A0R2FZC7</accession>
<protein>
    <recommendedName>
        <fullName evidence="5">Alpha beta hydrolase superfamily protein</fullName>
    </recommendedName>
</protein>
<dbReference type="SUPFAM" id="SSF53474">
    <property type="entry name" value="alpha/beta-Hydrolases"/>
    <property type="match status" value="1"/>
</dbReference>
<keyword evidence="3" id="KW-1185">Reference proteome</keyword>
<name>A0A0R2FZC7_9LACO</name>
<proteinExistence type="predicted"/>
<dbReference type="Gene3D" id="3.40.50.1820">
    <property type="entry name" value="alpha/beta hydrolase"/>
    <property type="match status" value="1"/>
</dbReference>
<dbReference type="EMBL" id="JQAT01000002">
    <property type="protein sequence ID" value="KRN28992.1"/>
    <property type="molecule type" value="Genomic_DNA"/>
</dbReference>
<reference evidence="3 4" key="1">
    <citation type="journal article" date="2015" name="Genome Announc.">
        <title>Expanding the biotechnology potential of lactobacilli through comparative genomics of 213 strains and associated genera.</title>
        <authorList>
            <person name="Sun Z."/>
            <person name="Harris H.M."/>
            <person name="McCann A."/>
            <person name="Guo C."/>
            <person name="Argimon S."/>
            <person name="Zhang W."/>
            <person name="Yang X."/>
            <person name="Jeffery I.B."/>
            <person name="Cooney J.C."/>
            <person name="Kagawa T.F."/>
            <person name="Liu W."/>
            <person name="Song Y."/>
            <person name="Salvetti E."/>
            <person name="Wrobel A."/>
            <person name="Rasinkangas P."/>
            <person name="Parkhill J."/>
            <person name="Rea M.C."/>
            <person name="O'Sullivan O."/>
            <person name="Ritari J."/>
            <person name="Douillard F.P."/>
            <person name="Paul Ross R."/>
            <person name="Yang R."/>
            <person name="Briner A.E."/>
            <person name="Felis G.E."/>
            <person name="de Vos W.M."/>
            <person name="Barrangou R."/>
            <person name="Klaenhammer T.R."/>
            <person name="Caufield P.W."/>
            <person name="Cui Y."/>
            <person name="Zhang H."/>
            <person name="O'Toole P.W."/>
        </authorList>
    </citation>
    <scope>NUCLEOTIDE SEQUENCE [LARGE SCALE GENOMIC DNA]</scope>
    <source>
        <strain evidence="1 4">ATCC BAA-66</strain>
        <strain evidence="2 3">DSM 13344</strain>
    </source>
</reference>
<evidence type="ECO:0000313" key="4">
    <source>
        <dbReference type="Proteomes" id="UP000051751"/>
    </source>
</evidence>
<evidence type="ECO:0000313" key="3">
    <source>
        <dbReference type="Proteomes" id="UP000051645"/>
    </source>
</evidence>
<gene>
    <name evidence="1" type="ORF">IV38_GL001205</name>
    <name evidence="2" type="ORF">IV40_GL000648</name>
</gene>
<dbReference type="Pfam" id="PF06028">
    <property type="entry name" value="DUF915"/>
    <property type="match status" value="1"/>
</dbReference>
<evidence type="ECO:0000313" key="2">
    <source>
        <dbReference type="EMBL" id="KRN32598.1"/>
    </source>
</evidence>
<dbReference type="Proteomes" id="UP000051645">
    <property type="component" value="Unassembled WGS sequence"/>
</dbReference>
<sequence length="289" mass="32281">MMKVEFEAIVMTNKKLAVGTFGAGFLSGYLLHHLLHPPVAPLPFRKLPAEYHYSQVPTLFFHGSGGGRRSLRPMLTTMQDDGAAEHTLTIAVDPFGGLHFKGKWPAEAVNPTIQVLFQLTFPFSLHQEAHWIAAILRALQQRYDVTTYNAVGHSLGAEALLYVLLDPNEHRMPHAQKTVFIAGPFDDALHSEDQLTADGMPLKQDAHFKWFDAHKANFSKQTDVLNIYGNVQQLHSDKTVPNGSSQALAYLVAGQAHTYQEREFTMNALHTQLLSNPAVIQTISDYLWK</sequence>
<dbReference type="OrthoDB" id="2301165at2"/>
<dbReference type="AlphaFoldDB" id="A0A0R2FZC7"/>
<dbReference type="InterPro" id="IPR010315">
    <property type="entry name" value="DUF915_hydro-like"/>
</dbReference>
<dbReference type="EMBL" id="JQAZ01000002">
    <property type="protein sequence ID" value="KRN32598.1"/>
    <property type="molecule type" value="Genomic_DNA"/>
</dbReference>
<evidence type="ECO:0008006" key="5">
    <source>
        <dbReference type="Google" id="ProtNLM"/>
    </source>
</evidence>
<dbReference type="PATRIC" id="fig|81857.3.peg.1211"/>
<organism evidence="2 3">
    <name type="scientific">Lactobacillus selangorensis</name>
    <dbReference type="NCBI Taxonomy" id="81857"/>
    <lineage>
        <taxon>Bacteria</taxon>
        <taxon>Bacillati</taxon>
        <taxon>Bacillota</taxon>
        <taxon>Bacilli</taxon>
        <taxon>Lactobacillales</taxon>
        <taxon>Lactobacillaceae</taxon>
        <taxon>Lactobacillus</taxon>
    </lineage>
</organism>
<dbReference type="InterPro" id="IPR029058">
    <property type="entry name" value="AB_hydrolase_fold"/>
</dbReference>
<dbReference type="STRING" id="81857.IV38_GL001205"/>
<comment type="caution">
    <text evidence="2">The sequence shown here is derived from an EMBL/GenBank/DDBJ whole genome shotgun (WGS) entry which is preliminary data.</text>
</comment>
<dbReference type="Proteomes" id="UP000051751">
    <property type="component" value="Unassembled WGS sequence"/>
</dbReference>
<evidence type="ECO:0000313" key="1">
    <source>
        <dbReference type="EMBL" id="KRN28992.1"/>
    </source>
</evidence>